<dbReference type="InterPro" id="IPR029062">
    <property type="entry name" value="Class_I_gatase-like"/>
</dbReference>
<dbReference type="PROSITE" id="PS00041">
    <property type="entry name" value="HTH_ARAC_FAMILY_1"/>
    <property type="match status" value="1"/>
</dbReference>
<dbReference type="PROSITE" id="PS01124">
    <property type="entry name" value="HTH_ARAC_FAMILY_2"/>
    <property type="match status" value="1"/>
</dbReference>
<keyword evidence="1" id="KW-0805">Transcription regulation</keyword>
<dbReference type="InterPro" id="IPR018062">
    <property type="entry name" value="HTH_AraC-typ_CS"/>
</dbReference>
<geneLocation type="plasmid" evidence="5">
    <name>p2MP</name>
</geneLocation>
<dbReference type="Gene3D" id="1.10.10.60">
    <property type="entry name" value="Homeodomain-like"/>
    <property type="match status" value="1"/>
</dbReference>
<organism evidence="5">
    <name type="scientific">Arthrobacter sp. 68b</name>
    <dbReference type="NCBI Taxonomy" id="311808"/>
    <lineage>
        <taxon>Bacteria</taxon>
        <taxon>Bacillati</taxon>
        <taxon>Actinomycetota</taxon>
        <taxon>Actinomycetes</taxon>
        <taxon>Micrococcales</taxon>
        <taxon>Micrococcaceae</taxon>
        <taxon>Arthrobacter</taxon>
    </lineage>
</organism>
<feature type="domain" description="HTH araC/xylS-type" evidence="4">
    <location>
        <begin position="230"/>
        <end position="327"/>
    </location>
</feature>
<evidence type="ECO:0000313" key="5">
    <source>
        <dbReference type="EMBL" id="AKG47393.1"/>
    </source>
</evidence>
<accession>A0A0F7CQV5</accession>
<dbReference type="PANTHER" id="PTHR43130:SF3">
    <property type="entry name" value="HTH-TYPE TRANSCRIPTIONAL REGULATOR RV1931C"/>
    <property type="match status" value="1"/>
</dbReference>
<reference evidence="5" key="1">
    <citation type="journal article" date="2011" name="Biologija">
        <title>Analysis of phthalate degradation operon from Arthrobacter sp. 68b.</title>
        <authorList>
            <person name="Stanislauskiene R."/>
            <person name="Rudenkov M."/>
            <person name="Karvelis L."/>
            <person name="Gasparaviciute R."/>
            <person name="Meskiene R."/>
            <person name="Casaite V."/>
            <person name="Meskys R."/>
        </authorList>
    </citation>
    <scope>NUCLEOTIDE SEQUENCE</scope>
    <source>
        <strain evidence="5">68b</strain>
        <plasmid evidence="5">p2MP</plasmid>
    </source>
</reference>
<dbReference type="AlphaFoldDB" id="A0A0F7CQV5"/>
<dbReference type="InterPro" id="IPR052158">
    <property type="entry name" value="INH-QAR"/>
</dbReference>
<keyword evidence="5" id="KW-0614">Plasmid</keyword>
<evidence type="ECO:0000256" key="2">
    <source>
        <dbReference type="ARBA" id="ARBA00023125"/>
    </source>
</evidence>
<dbReference type="InterPro" id="IPR009057">
    <property type="entry name" value="Homeodomain-like_sf"/>
</dbReference>
<reference evidence="5" key="2">
    <citation type="submission" date="2014-02" db="EMBL/GenBank/DDBJ databases">
        <title>Plasmid-mediated 2-methylpyridine and pyridine degradation in Arthrobacter sp. 68b.</title>
        <authorList>
            <person name="Stanislauskiene R."/>
            <person name="Rutkiene R."/>
            <person name="Gasparaviciute R."/>
            <person name="Meskiene R."/>
            <person name="Bachamatova I."/>
            <person name="Marcinkeviciene L."/>
            <person name="Meskys R."/>
        </authorList>
    </citation>
    <scope>NUCLEOTIDE SEQUENCE</scope>
    <source>
        <strain evidence="5">68b</strain>
        <plasmid evidence="5">p2MP</plasmid>
    </source>
</reference>
<dbReference type="GO" id="GO:0003700">
    <property type="term" value="F:DNA-binding transcription factor activity"/>
    <property type="evidence" value="ECO:0007669"/>
    <property type="project" value="InterPro"/>
</dbReference>
<evidence type="ECO:0000256" key="3">
    <source>
        <dbReference type="ARBA" id="ARBA00023163"/>
    </source>
</evidence>
<keyword evidence="2" id="KW-0238">DNA-binding</keyword>
<protein>
    <submittedName>
        <fullName evidence="5">AraC family transcriptional regulator</fullName>
    </submittedName>
</protein>
<dbReference type="GO" id="GO:0043565">
    <property type="term" value="F:sequence-specific DNA binding"/>
    <property type="evidence" value="ECO:0007669"/>
    <property type="project" value="InterPro"/>
</dbReference>
<dbReference type="Gene3D" id="3.40.50.880">
    <property type="match status" value="1"/>
</dbReference>
<dbReference type="SUPFAM" id="SSF46689">
    <property type="entry name" value="Homeodomain-like"/>
    <property type="match status" value="2"/>
</dbReference>
<dbReference type="PANTHER" id="PTHR43130">
    <property type="entry name" value="ARAC-FAMILY TRANSCRIPTIONAL REGULATOR"/>
    <property type="match status" value="1"/>
</dbReference>
<dbReference type="SUPFAM" id="SSF52317">
    <property type="entry name" value="Class I glutamine amidotransferase-like"/>
    <property type="match status" value="1"/>
</dbReference>
<dbReference type="InterPro" id="IPR018060">
    <property type="entry name" value="HTH_AraC"/>
</dbReference>
<dbReference type="SMART" id="SM00342">
    <property type="entry name" value="HTH_ARAC"/>
    <property type="match status" value="1"/>
</dbReference>
<dbReference type="RefSeq" id="WP_173160802.1">
    <property type="nucleotide sequence ID" value="NZ_KJ410765.1"/>
</dbReference>
<keyword evidence="3" id="KW-0804">Transcription</keyword>
<sequence>MSFQTNTPQIQTQTSLSPASSKRHVGIFVFDGVQLLDVTGPAEVFHAAGYALNLYSPDGNDVTSSAGVRLAVHGAAVDAPVLDTLILAGSDTLPGSRSLLTALQPALLTLAKDARRIASICTGAFLLAEAGYLDGLKATTHWRFAPQLRLQYPRVAVQEDSIFIGSGRIFTSAGVTAGIDLALALVEEDHGAAAARDVARELVVFMRREGGQSQFASPGETQRTGDDGLRKILDAVRANPAAGHSVTDLAHRAGLSTRQLARKFQAEWGSPPAKVVAAVRVEAAREMLEAGHSVTSAAMRSGLGSDETLRRLFGATYGVAPGAYQKRFRSTGNWTT</sequence>
<evidence type="ECO:0000256" key="1">
    <source>
        <dbReference type="ARBA" id="ARBA00023015"/>
    </source>
</evidence>
<dbReference type="EMBL" id="KJ410765">
    <property type="protein sequence ID" value="AKG47393.1"/>
    <property type="molecule type" value="Genomic_DNA"/>
</dbReference>
<evidence type="ECO:0000259" key="4">
    <source>
        <dbReference type="PROSITE" id="PS01124"/>
    </source>
</evidence>
<name>A0A0F7CQV5_9MICC</name>
<dbReference type="Pfam" id="PF12833">
    <property type="entry name" value="HTH_18"/>
    <property type="match status" value="1"/>
</dbReference>
<dbReference type="CDD" id="cd03137">
    <property type="entry name" value="GATase1_AraC_1"/>
    <property type="match status" value="1"/>
</dbReference>
<proteinExistence type="predicted"/>
<dbReference type="Pfam" id="PF01965">
    <property type="entry name" value="DJ-1_PfpI"/>
    <property type="match status" value="1"/>
</dbReference>
<dbReference type="InterPro" id="IPR002818">
    <property type="entry name" value="DJ-1/PfpI"/>
</dbReference>